<evidence type="ECO:0000256" key="6">
    <source>
        <dbReference type="ARBA" id="ARBA00023134"/>
    </source>
</evidence>
<dbReference type="InterPro" id="IPR052915">
    <property type="entry name" value="RtcB-like"/>
</dbReference>
<proteinExistence type="predicted"/>
<protein>
    <recommendedName>
        <fullName evidence="1">3'-phosphate/5'-hydroxy nucleic acid ligase</fullName>
        <ecNumber evidence="1">6.5.1.8</ecNumber>
    </recommendedName>
</protein>
<dbReference type="InterPro" id="IPR036025">
    <property type="entry name" value="RtcB-like_sf"/>
</dbReference>
<dbReference type="AlphaFoldDB" id="A0A413T604"/>
<evidence type="ECO:0000256" key="1">
    <source>
        <dbReference type="ARBA" id="ARBA00012726"/>
    </source>
</evidence>
<keyword evidence="6 10" id="KW-0342">GTP-binding</keyword>
<dbReference type="SUPFAM" id="SSF103365">
    <property type="entry name" value="Hypothetical protein PH1602"/>
    <property type="match status" value="1"/>
</dbReference>
<evidence type="ECO:0000256" key="11">
    <source>
        <dbReference type="PIRSR" id="PIRSR601233-3"/>
    </source>
</evidence>
<feature type="active site" description="GMP-histidine intermediate" evidence="9">
    <location>
        <position position="328"/>
    </location>
</feature>
<dbReference type="PANTHER" id="PTHR43749:SF2">
    <property type="entry name" value="RNA-SPLICING LIGASE RTCB"/>
    <property type="match status" value="1"/>
</dbReference>
<dbReference type="EMBL" id="QSFV01000024">
    <property type="protein sequence ID" value="RHA79596.1"/>
    <property type="molecule type" value="Genomic_DNA"/>
</dbReference>
<dbReference type="InterPro" id="IPR001233">
    <property type="entry name" value="RtcB"/>
</dbReference>
<evidence type="ECO:0000256" key="3">
    <source>
        <dbReference type="ARBA" id="ARBA00022723"/>
    </source>
</evidence>
<keyword evidence="7 11" id="KW-0464">Manganese</keyword>
<name>A0A413T604_9FIRM</name>
<dbReference type="GO" id="GO:0005525">
    <property type="term" value="F:GTP binding"/>
    <property type="evidence" value="ECO:0007669"/>
    <property type="project" value="UniProtKB-KW"/>
</dbReference>
<evidence type="ECO:0000256" key="4">
    <source>
        <dbReference type="ARBA" id="ARBA00022741"/>
    </source>
</evidence>
<comment type="caution">
    <text evidence="13">The sequence shown here is derived from an EMBL/GenBank/DDBJ whole genome shotgun (WGS) entry which is preliminary data.</text>
</comment>
<feature type="binding site" evidence="11">
    <location>
        <position position="159"/>
    </location>
    <ligand>
        <name>Mn(2+)</name>
        <dbReference type="ChEBI" id="CHEBI:29035"/>
        <label>2</label>
    </ligand>
</feature>
<evidence type="ECO:0000256" key="8">
    <source>
        <dbReference type="ARBA" id="ARBA00047746"/>
    </source>
</evidence>
<dbReference type="Proteomes" id="UP000285740">
    <property type="component" value="Unassembled WGS sequence"/>
</dbReference>
<feature type="binding site" evidence="10">
    <location>
        <begin position="328"/>
        <end position="331"/>
    </location>
    <ligand>
        <name>GMP</name>
        <dbReference type="ChEBI" id="CHEBI:58115"/>
    </ligand>
</feature>
<feature type="binding site" evidence="11">
    <location>
        <position position="142"/>
    </location>
    <ligand>
        <name>Mn(2+)</name>
        <dbReference type="ChEBI" id="CHEBI:29035"/>
        <label>1</label>
    </ligand>
</feature>
<keyword evidence="5" id="KW-0692">RNA repair</keyword>
<evidence type="ECO:0000256" key="2">
    <source>
        <dbReference type="ARBA" id="ARBA00022598"/>
    </source>
</evidence>
<dbReference type="Gene3D" id="3.90.1860.10">
    <property type="entry name" value="tRNA-splicing ligase RtcB"/>
    <property type="match status" value="1"/>
</dbReference>
<feature type="binding site" evidence="10">
    <location>
        <position position="311"/>
    </location>
    <ligand>
        <name>GMP</name>
        <dbReference type="ChEBI" id="CHEBI:58115"/>
    </ligand>
</feature>
<evidence type="ECO:0000313" key="13">
    <source>
        <dbReference type="EMBL" id="RHA79596.1"/>
    </source>
</evidence>
<evidence type="ECO:0000256" key="7">
    <source>
        <dbReference type="ARBA" id="ARBA00023211"/>
    </source>
</evidence>
<evidence type="ECO:0000256" key="12">
    <source>
        <dbReference type="SAM" id="MobiDB-lite"/>
    </source>
</evidence>
<feature type="region of interest" description="Disordered" evidence="12">
    <location>
        <begin position="402"/>
        <end position="421"/>
    </location>
</feature>
<accession>A0A413T604</accession>
<evidence type="ECO:0000256" key="9">
    <source>
        <dbReference type="PIRSR" id="PIRSR601233-1"/>
    </source>
</evidence>
<keyword evidence="3 11" id="KW-0479">Metal-binding</keyword>
<sequence length="421" mass="47843">MLEIKGKVNTAICYAKVIDEGAIDQIQRMCDYNLTEGCKVRIMPDVHQGKGCTIGTTMTVKDKVCPNIVGVDIGCGMYTVKLADKTLDFEKIDEACHYIPSGMKVWEGRMERFDLTQLRCYRALKNSKRLERSLGTLGGGNHFIEIDKSADGTYYLVIHSGSRNLGKQVAEIYQQLAIDLHSGKEEYFKKRDEIISTYKAEGRRAEIQNVLKELKKEYTSNEPDVPMDLCWLYGNFMEDYLYDVEICQRFAKRSREKMAEIILERTGMTAKEQFHTIHNYIDVDEMILRKGSIAAHKGEKVLIPINMRDGSIIAMGKGNPEWNYSAPHGAGRVMSRATAKQTVNMDEYREAMKGIYTTSVNENTIDEAPMAYKSLDDIIDVINESVDIIEVIKPVFNFKASEDQRPWKKEGDESNGKADLQ</sequence>
<comment type="cofactor">
    <cofactor evidence="11">
        <name>Mn(2+)</name>
        <dbReference type="ChEBI" id="CHEBI:29035"/>
    </cofactor>
    <text evidence="11">Binds 2 manganese ions per subunit.</text>
</comment>
<gene>
    <name evidence="13" type="ORF">DW918_07865</name>
</gene>
<evidence type="ECO:0000256" key="5">
    <source>
        <dbReference type="ARBA" id="ARBA00022800"/>
    </source>
</evidence>
<evidence type="ECO:0000313" key="14">
    <source>
        <dbReference type="Proteomes" id="UP000285740"/>
    </source>
</evidence>
<dbReference type="PANTHER" id="PTHR43749">
    <property type="entry name" value="RNA-SPLICING LIGASE RTCB"/>
    <property type="match status" value="1"/>
</dbReference>
<dbReference type="EC" id="6.5.1.8" evidence="1"/>
<dbReference type="RefSeq" id="WP_118030600.1">
    <property type="nucleotide sequence ID" value="NZ_QSFV01000024.1"/>
</dbReference>
<dbReference type="GO" id="GO:0006396">
    <property type="term" value="P:RNA processing"/>
    <property type="evidence" value="ECO:0007669"/>
    <property type="project" value="InterPro"/>
</dbReference>
<comment type="catalytic activity">
    <reaction evidence="8">
        <text>a 3'-end 3'-phospho-ribonucleotide-RNA + a 5'-end dephospho-ribonucleoside-RNA + GTP = a ribonucleotidyl-ribonucleotide-RNA + GMP + diphosphate</text>
        <dbReference type="Rhea" id="RHEA:68076"/>
        <dbReference type="Rhea" id="RHEA-COMP:10463"/>
        <dbReference type="Rhea" id="RHEA-COMP:13936"/>
        <dbReference type="Rhea" id="RHEA-COMP:17355"/>
        <dbReference type="ChEBI" id="CHEBI:33019"/>
        <dbReference type="ChEBI" id="CHEBI:37565"/>
        <dbReference type="ChEBI" id="CHEBI:58115"/>
        <dbReference type="ChEBI" id="CHEBI:83062"/>
        <dbReference type="ChEBI" id="CHEBI:138284"/>
        <dbReference type="ChEBI" id="CHEBI:173118"/>
        <dbReference type="EC" id="6.5.1.8"/>
    </reaction>
</comment>
<organism evidence="13 14">
    <name type="scientific">Eubacterium ventriosum</name>
    <dbReference type="NCBI Taxonomy" id="39496"/>
    <lineage>
        <taxon>Bacteria</taxon>
        <taxon>Bacillati</taxon>
        <taxon>Bacillota</taxon>
        <taxon>Clostridia</taxon>
        <taxon>Eubacteriales</taxon>
        <taxon>Eubacteriaceae</taxon>
        <taxon>Eubacterium</taxon>
    </lineage>
</organism>
<feature type="binding site" evidence="11">
    <location>
        <position position="72"/>
    </location>
    <ligand>
        <name>Mn(2+)</name>
        <dbReference type="ChEBI" id="CHEBI:29035"/>
        <label>1</label>
    </ligand>
</feature>
<feature type="binding site" evidence="10">
    <location>
        <begin position="304"/>
        <end position="307"/>
    </location>
    <ligand>
        <name>GMP</name>
        <dbReference type="ChEBI" id="CHEBI:58115"/>
    </ligand>
</feature>
<keyword evidence="4 10" id="KW-0547">Nucleotide-binding</keyword>
<dbReference type="GO" id="GO:0003909">
    <property type="term" value="F:DNA ligase activity"/>
    <property type="evidence" value="ECO:0007669"/>
    <property type="project" value="TreeGrafter"/>
</dbReference>
<evidence type="ECO:0000256" key="10">
    <source>
        <dbReference type="PIRSR" id="PIRSR601233-2"/>
    </source>
</evidence>
<feature type="binding site" evidence="10">
    <location>
        <begin position="141"/>
        <end position="145"/>
    </location>
    <ligand>
        <name>GMP</name>
        <dbReference type="ChEBI" id="CHEBI:58115"/>
    </ligand>
</feature>
<dbReference type="GO" id="GO:0030145">
    <property type="term" value="F:manganese ion binding"/>
    <property type="evidence" value="ECO:0007669"/>
    <property type="project" value="TreeGrafter"/>
</dbReference>
<dbReference type="GO" id="GO:0170057">
    <property type="term" value="F:RNA ligase (GTP) activity"/>
    <property type="evidence" value="ECO:0007669"/>
    <property type="project" value="UniProtKB-EC"/>
</dbReference>
<dbReference type="Pfam" id="PF01139">
    <property type="entry name" value="RtcB"/>
    <property type="match status" value="2"/>
</dbReference>
<reference evidence="13 14" key="1">
    <citation type="submission" date="2018-08" db="EMBL/GenBank/DDBJ databases">
        <title>A genome reference for cultivated species of the human gut microbiota.</title>
        <authorList>
            <person name="Zou Y."/>
            <person name="Xue W."/>
            <person name="Luo G."/>
        </authorList>
    </citation>
    <scope>NUCLEOTIDE SEQUENCE [LARGE SCALE GENOMIC DNA]</scope>
    <source>
        <strain evidence="13 14">AM42-30</strain>
    </source>
</reference>
<dbReference type="GO" id="GO:0042245">
    <property type="term" value="P:RNA repair"/>
    <property type="evidence" value="ECO:0007669"/>
    <property type="project" value="UniProtKB-KW"/>
</dbReference>
<keyword evidence="2 13" id="KW-0436">Ligase</keyword>
<dbReference type="GO" id="GO:0006281">
    <property type="term" value="P:DNA repair"/>
    <property type="evidence" value="ECO:0007669"/>
    <property type="project" value="TreeGrafter"/>
</dbReference>